<dbReference type="AlphaFoldDB" id="A0A841BWB7"/>
<gene>
    <name evidence="1" type="ORF">F4553_005175</name>
</gene>
<organism evidence="1 2">
    <name type="scientific">Allocatelliglobosispora scoriae</name>
    <dbReference type="NCBI Taxonomy" id="643052"/>
    <lineage>
        <taxon>Bacteria</taxon>
        <taxon>Bacillati</taxon>
        <taxon>Actinomycetota</taxon>
        <taxon>Actinomycetes</taxon>
        <taxon>Micromonosporales</taxon>
        <taxon>Micromonosporaceae</taxon>
        <taxon>Allocatelliglobosispora</taxon>
    </lineage>
</organism>
<dbReference type="Proteomes" id="UP000587527">
    <property type="component" value="Unassembled WGS sequence"/>
</dbReference>
<keyword evidence="2" id="KW-1185">Reference proteome</keyword>
<sequence>MTEAAEEVLDAMTHLIMLHRVGPDGLCLGCEELWARFVWHTSCPLVIFAGQVIAAHGRTYHRTDLLVGASAGG</sequence>
<evidence type="ECO:0000313" key="1">
    <source>
        <dbReference type="EMBL" id="MBB5871796.1"/>
    </source>
</evidence>
<evidence type="ECO:0000313" key="2">
    <source>
        <dbReference type="Proteomes" id="UP000587527"/>
    </source>
</evidence>
<dbReference type="RefSeq" id="WP_184840085.1">
    <property type="nucleotide sequence ID" value="NZ_JACHMN010000002.1"/>
</dbReference>
<reference evidence="1 2" key="1">
    <citation type="submission" date="2020-08" db="EMBL/GenBank/DDBJ databases">
        <title>Sequencing the genomes of 1000 actinobacteria strains.</title>
        <authorList>
            <person name="Klenk H.-P."/>
        </authorList>
    </citation>
    <scope>NUCLEOTIDE SEQUENCE [LARGE SCALE GENOMIC DNA]</scope>
    <source>
        <strain evidence="1 2">DSM 45362</strain>
    </source>
</reference>
<name>A0A841BWB7_9ACTN</name>
<comment type="caution">
    <text evidence="1">The sequence shown here is derived from an EMBL/GenBank/DDBJ whole genome shotgun (WGS) entry which is preliminary data.</text>
</comment>
<dbReference type="EMBL" id="JACHMN010000002">
    <property type="protein sequence ID" value="MBB5871796.1"/>
    <property type="molecule type" value="Genomic_DNA"/>
</dbReference>
<accession>A0A841BWB7</accession>
<protein>
    <submittedName>
        <fullName evidence="1">Uncharacterized protein</fullName>
    </submittedName>
</protein>
<proteinExistence type="predicted"/>